<dbReference type="InterPro" id="IPR023393">
    <property type="entry name" value="START-like_dom_sf"/>
</dbReference>
<dbReference type="Proteomes" id="UP000192273">
    <property type="component" value="Chromosome"/>
</dbReference>
<organism evidence="1 2">
    <name type="scientific">Roseovarius mucosus</name>
    <dbReference type="NCBI Taxonomy" id="215743"/>
    <lineage>
        <taxon>Bacteria</taxon>
        <taxon>Pseudomonadati</taxon>
        <taxon>Pseudomonadota</taxon>
        <taxon>Alphaproteobacteria</taxon>
        <taxon>Rhodobacterales</taxon>
        <taxon>Roseobacteraceae</taxon>
        <taxon>Roseovarius</taxon>
    </lineage>
</organism>
<protein>
    <recommendedName>
        <fullName evidence="3">Polyketide cyclase / dehydrase and lipid transport</fullName>
    </recommendedName>
</protein>
<dbReference type="OrthoDB" id="7854937at2"/>
<dbReference type="KEGG" id="rmm:ROSMUCSMR3_04019"/>
<keyword evidence="2" id="KW-1185">Reference proteome</keyword>
<evidence type="ECO:0008006" key="3">
    <source>
        <dbReference type="Google" id="ProtNLM"/>
    </source>
</evidence>
<sequence length="160" mass="17766">MRILILSLFAVALLVVLILFIGWLLPATREGRAETTIAAPPDLVLAVIADVETQPEWRDLGTVTRTETGWFEMTSRGERIEFVADDMSADRISLRFTSDAGYSGEWQALLEPVSGGTRIAVIERVTVPSPLGRIMARLLFDPTEFATTYLAKLKARVEEQ</sequence>
<reference evidence="1 2" key="1">
    <citation type="submission" date="2017-03" db="EMBL/GenBank/DDBJ databases">
        <title>Genome Sequence of Roseovarius mucosus strain SMR3 Isolated from a culture of the Diatom Skeletonema marinoi.</title>
        <authorList>
            <person name="Topel M."/>
            <person name="Pinder M."/>
            <person name="Johansson O.N."/>
            <person name="Kourtchenko O."/>
            <person name="Godhe A."/>
            <person name="Clarke A.K."/>
        </authorList>
    </citation>
    <scope>NUCLEOTIDE SEQUENCE [LARGE SCALE GENOMIC DNA]</scope>
    <source>
        <strain evidence="1 2">SMR3</strain>
    </source>
</reference>
<evidence type="ECO:0000313" key="2">
    <source>
        <dbReference type="Proteomes" id="UP000192273"/>
    </source>
</evidence>
<dbReference type="Gene3D" id="3.30.530.20">
    <property type="match status" value="1"/>
</dbReference>
<accession>A0A1V0RV43</accession>
<dbReference type="EMBL" id="CP020474">
    <property type="protein sequence ID" value="ARE85462.1"/>
    <property type="molecule type" value="Genomic_DNA"/>
</dbReference>
<dbReference type="AlphaFoldDB" id="A0A1V0RV43"/>
<dbReference type="SUPFAM" id="SSF55961">
    <property type="entry name" value="Bet v1-like"/>
    <property type="match status" value="1"/>
</dbReference>
<gene>
    <name evidence="1" type="ORF">ROSMUCSMR3_04019</name>
</gene>
<proteinExistence type="predicted"/>
<dbReference type="RefSeq" id="WP_081508493.1">
    <property type="nucleotide sequence ID" value="NZ_CP020474.1"/>
</dbReference>
<evidence type="ECO:0000313" key="1">
    <source>
        <dbReference type="EMBL" id="ARE85462.1"/>
    </source>
</evidence>
<name>A0A1V0RV43_9RHOB</name>